<evidence type="ECO:0000256" key="2">
    <source>
        <dbReference type="SAM" id="Phobius"/>
    </source>
</evidence>
<evidence type="ECO:0000313" key="3">
    <source>
        <dbReference type="EMBL" id="CAD8449288.1"/>
    </source>
</evidence>
<keyword evidence="2" id="KW-0472">Membrane</keyword>
<evidence type="ECO:0000256" key="1">
    <source>
        <dbReference type="SAM" id="MobiDB-lite"/>
    </source>
</evidence>
<feature type="transmembrane region" description="Helical" evidence="2">
    <location>
        <begin position="86"/>
        <end position="107"/>
    </location>
</feature>
<feature type="transmembrane region" description="Helical" evidence="2">
    <location>
        <begin position="546"/>
        <end position="564"/>
    </location>
</feature>
<gene>
    <name evidence="3" type="ORF">LAMO00422_LOCUS9944</name>
</gene>
<proteinExistence type="predicted"/>
<dbReference type="EMBL" id="HBEM01014433">
    <property type="protein sequence ID" value="CAD8449288.1"/>
    <property type="molecule type" value="Transcribed_RNA"/>
</dbReference>
<feature type="transmembrane region" description="Helical" evidence="2">
    <location>
        <begin position="284"/>
        <end position="306"/>
    </location>
</feature>
<feature type="transmembrane region" description="Helical" evidence="2">
    <location>
        <begin position="340"/>
        <end position="361"/>
    </location>
</feature>
<feature type="transmembrane region" description="Helical" evidence="2">
    <location>
        <begin position="12"/>
        <end position="36"/>
    </location>
</feature>
<reference evidence="3" key="1">
    <citation type="submission" date="2021-01" db="EMBL/GenBank/DDBJ databases">
        <authorList>
            <person name="Corre E."/>
            <person name="Pelletier E."/>
            <person name="Niang G."/>
            <person name="Scheremetjew M."/>
            <person name="Finn R."/>
            <person name="Kale V."/>
            <person name="Holt S."/>
            <person name="Cochrane G."/>
            <person name="Meng A."/>
            <person name="Brown T."/>
            <person name="Cohen L."/>
        </authorList>
    </citation>
    <scope>NUCLEOTIDE SEQUENCE</scope>
    <source>
        <strain evidence="3">CCMP2058</strain>
    </source>
</reference>
<feature type="region of interest" description="Disordered" evidence="1">
    <location>
        <begin position="486"/>
        <end position="531"/>
    </location>
</feature>
<name>A0A7S0DCW5_9EUKA</name>
<feature type="transmembrane region" description="Helical" evidence="2">
    <location>
        <begin position="218"/>
        <end position="240"/>
    </location>
</feature>
<sequence length="575" mass="63840">MATDALTGRQNILGLFIGTFHALWIFFVFFTWQLLAPGIWNGTNGTNGESKAAGGNFWVWSVMSTIAVFVFSILNYVDDLQNSRSLLALAGLFSAARVCISFYGAYWHGFKAYATVHNIPLSLSCKTLPIWTQIVISALGCLAISTLGFNPRFGYTFFSVLLIIYILICILGLFLIPSPEMKDFFAVLSLITGASAPQIVVTGAFIPFRDLFGNFYDPIIGLIYFYVTVSLVLLLLWELLDFIGLGGVSRRFNERDIKLLVLYPMQVYLELTISILFLEPDLGSASFFVLLVAVTVIDMSFLTGFAHEVFHYVVNPTGDNTPPGKAVYMIQKYQFIQQKIFAEAFATPTVLIMVAVDYSGFGGKLITSRQDLTPRKMERVMISLLIVIVIEWIAGSISSYLLYKRMTRIKTAAIEHTYKNNPFRSRSANRAARDKKKEIKEMEIKVSSEELSGSPGAGNQTKYNASVSLGAGNNPIRYLFGISDKSEASTTPNPGSPSNHSRNENPLPKRPRRQPTPVFAKDFPRLHPGQDNLEGRFLKRAAKHRPIFALGAQLALGGIMAVLLRTEGCEGLRCK</sequence>
<feature type="transmembrane region" description="Helical" evidence="2">
    <location>
        <begin position="184"/>
        <end position="206"/>
    </location>
</feature>
<feature type="compositionally biased region" description="Polar residues" evidence="1">
    <location>
        <begin position="488"/>
        <end position="500"/>
    </location>
</feature>
<feature type="compositionally biased region" description="Basic and acidic residues" evidence="1">
    <location>
        <begin position="431"/>
        <end position="448"/>
    </location>
</feature>
<feature type="transmembrane region" description="Helical" evidence="2">
    <location>
        <begin position="57"/>
        <end position="74"/>
    </location>
</feature>
<keyword evidence="2" id="KW-0812">Transmembrane</keyword>
<feature type="transmembrane region" description="Helical" evidence="2">
    <location>
        <begin position="128"/>
        <end position="149"/>
    </location>
</feature>
<feature type="region of interest" description="Disordered" evidence="1">
    <location>
        <begin position="425"/>
        <end position="459"/>
    </location>
</feature>
<protein>
    <submittedName>
        <fullName evidence="3">Uncharacterized protein</fullName>
    </submittedName>
</protein>
<accession>A0A7S0DCW5</accession>
<feature type="transmembrane region" description="Helical" evidence="2">
    <location>
        <begin position="155"/>
        <end position="177"/>
    </location>
</feature>
<feature type="transmembrane region" description="Helical" evidence="2">
    <location>
        <begin position="381"/>
        <end position="403"/>
    </location>
</feature>
<organism evidence="3">
    <name type="scientific">Amorphochlora amoebiformis</name>
    <dbReference type="NCBI Taxonomy" id="1561963"/>
    <lineage>
        <taxon>Eukaryota</taxon>
        <taxon>Sar</taxon>
        <taxon>Rhizaria</taxon>
        <taxon>Cercozoa</taxon>
        <taxon>Chlorarachniophyceae</taxon>
        <taxon>Amorphochlora</taxon>
    </lineage>
</organism>
<dbReference type="AlphaFoldDB" id="A0A7S0DCW5"/>
<keyword evidence="2" id="KW-1133">Transmembrane helix</keyword>